<dbReference type="PANTHER" id="PTHR43792">
    <property type="entry name" value="GNAT FAMILY, PUTATIVE (AFU_ORTHOLOGUE AFUA_3G00765)-RELATED-RELATED"/>
    <property type="match status" value="1"/>
</dbReference>
<dbReference type="PANTHER" id="PTHR43792:SF16">
    <property type="entry name" value="N-ACETYLTRANSFERASE DOMAIN-CONTAINING PROTEIN"/>
    <property type="match status" value="1"/>
</dbReference>
<reference evidence="2 3" key="1">
    <citation type="journal article" date="2013" name="Genome Announc.">
        <title>Genome Sequence of Streptomyces violaceusniger Strain SPC6, a Halotolerant Streptomycete That Exhibits Rapid Growth and Development.</title>
        <authorList>
            <person name="Chen X."/>
            <person name="Zhang B."/>
            <person name="Zhang W."/>
            <person name="Wu X."/>
            <person name="Zhang M."/>
            <person name="Chen T."/>
            <person name="Liu G."/>
            <person name="Dyson P."/>
        </authorList>
    </citation>
    <scope>NUCLEOTIDE SEQUENCE [LARGE SCALE GENOMIC DNA]</scope>
    <source>
        <strain evidence="2 3">SPC6</strain>
    </source>
</reference>
<dbReference type="Proteomes" id="UP000095329">
    <property type="component" value="Unassembled WGS sequence"/>
</dbReference>
<evidence type="ECO:0000313" key="2">
    <source>
        <dbReference type="EMBL" id="OEJ95706.1"/>
    </source>
</evidence>
<evidence type="ECO:0000313" key="3">
    <source>
        <dbReference type="Proteomes" id="UP000095329"/>
    </source>
</evidence>
<dbReference type="InterPro" id="IPR051531">
    <property type="entry name" value="N-acetyltransferase"/>
</dbReference>
<evidence type="ECO:0000259" key="1">
    <source>
        <dbReference type="PROSITE" id="PS51186"/>
    </source>
</evidence>
<feature type="domain" description="N-acetyltransferase" evidence="1">
    <location>
        <begin position="19"/>
        <end position="188"/>
    </location>
</feature>
<dbReference type="Pfam" id="PF13302">
    <property type="entry name" value="Acetyltransf_3"/>
    <property type="match status" value="1"/>
</dbReference>
<comment type="caution">
    <text evidence="2">The sequence shown here is derived from an EMBL/GenBank/DDBJ whole genome shotgun (WGS) entry which is preliminary data.</text>
</comment>
<dbReference type="OrthoDB" id="3533156at2"/>
<proteinExistence type="predicted"/>
<dbReference type="InterPro" id="IPR000182">
    <property type="entry name" value="GNAT_dom"/>
</dbReference>
<dbReference type="AlphaFoldDB" id="A0A1D3DTQ9"/>
<dbReference type="Gene3D" id="3.40.630.30">
    <property type="match status" value="1"/>
</dbReference>
<keyword evidence="3" id="KW-1185">Reference proteome</keyword>
<dbReference type="InterPro" id="IPR016181">
    <property type="entry name" value="Acyl_CoA_acyltransferase"/>
</dbReference>
<gene>
    <name evidence="2" type="ORF">J116_015640</name>
</gene>
<organism evidence="2 3">
    <name type="scientific">Streptomyces thermolilacinus SPC6</name>
    <dbReference type="NCBI Taxonomy" id="1306406"/>
    <lineage>
        <taxon>Bacteria</taxon>
        <taxon>Bacillati</taxon>
        <taxon>Actinomycetota</taxon>
        <taxon>Actinomycetes</taxon>
        <taxon>Kitasatosporales</taxon>
        <taxon>Streptomycetaceae</taxon>
        <taxon>Streptomyces</taxon>
    </lineage>
</organism>
<dbReference type="eggNOG" id="COG1670">
    <property type="taxonomic scope" value="Bacteria"/>
</dbReference>
<dbReference type="SUPFAM" id="SSF55729">
    <property type="entry name" value="Acyl-CoA N-acyltransferases (Nat)"/>
    <property type="match status" value="1"/>
</dbReference>
<dbReference type="STRING" id="1306406.J116_015640"/>
<dbReference type="GO" id="GO:0016747">
    <property type="term" value="F:acyltransferase activity, transferring groups other than amino-acyl groups"/>
    <property type="evidence" value="ECO:0007669"/>
    <property type="project" value="InterPro"/>
</dbReference>
<accession>A0A1D3DTQ9</accession>
<dbReference type="PROSITE" id="PS51186">
    <property type="entry name" value="GNAT"/>
    <property type="match status" value="1"/>
</dbReference>
<name>A0A1D3DTQ9_9ACTN</name>
<sequence length="196" mass="22276">MGRVDRLEAAEPLLRTARMELRPFTGHDEPLIVALDGDPEVMRYLTGGRPTPPQAVRERALPRLMRRYACLGGLPGFWAAREGEAFLGWFELRPVQDDSADTVELGYRLRRDAWGHGYATEGARALVELAFTGLGVQRITANTMTVNAGSRRVMEKSGLVYVRTYFGDWPERIDGSEHGEVEYEMTHDDWRLRRPE</sequence>
<dbReference type="EMBL" id="ASHX02000001">
    <property type="protein sequence ID" value="OEJ95706.1"/>
    <property type="molecule type" value="Genomic_DNA"/>
</dbReference>
<protein>
    <submittedName>
        <fullName evidence="2">GNAT family N-acetyltransferase</fullName>
    </submittedName>
</protein>